<dbReference type="InterPro" id="IPR002312">
    <property type="entry name" value="Asp/Asn-tRNA-synth_IIb"/>
</dbReference>
<dbReference type="InterPro" id="IPR045864">
    <property type="entry name" value="aa-tRNA-synth_II/BPL/LPL"/>
</dbReference>
<evidence type="ECO:0000313" key="15">
    <source>
        <dbReference type="Proteomes" id="UP001355207"/>
    </source>
</evidence>
<evidence type="ECO:0000256" key="12">
    <source>
        <dbReference type="SAM" id="MobiDB-lite"/>
    </source>
</evidence>
<dbReference type="GeneID" id="91095976"/>
<dbReference type="CDD" id="cd04320">
    <property type="entry name" value="AspRS_cyto_N"/>
    <property type="match status" value="1"/>
</dbReference>
<evidence type="ECO:0000256" key="6">
    <source>
        <dbReference type="ARBA" id="ARBA00022741"/>
    </source>
</evidence>
<dbReference type="EC" id="6.1.1.12" evidence="3"/>
<dbReference type="AlphaFoldDB" id="A0AAX4K0U7"/>
<dbReference type="Proteomes" id="UP001355207">
    <property type="component" value="Chromosome 7"/>
</dbReference>
<organism evidence="14 15">
    <name type="scientific">Kwoniella dendrophila CBS 6074</name>
    <dbReference type="NCBI Taxonomy" id="1295534"/>
    <lineage>
        <taxon>Eukaryota</taxon>
        <taxon>Fungi</taxon>
        <taxon>Dikarya</taxon>
        <taxon>Basidiomycota</taxon>
        <taxon>Agaricomycotina</taxon>
        <taxon>Tremellomycetes</taxon>
        <taxon>Tremellales</taxon>
        <taxon>Cryptococcaceae</taxon>
        <taxon>Kwoniella</taxon>
    </lineage>
</organism>
<dbReference type="EMBL" id="CP144104">
    <property type="protein sequence ID" value="WWC90373.1"/>
    <property type="molecule type" value="Genomic_DNA"/>
</dbReference>
<feature type="domain" description="Aminoacyl-transfer RNA synthetases class-II family profile" evidence="13">
    <location>
        <begin position="261"/>
        <end position="560"/>
    </location>
</feature>
<dbReference type="HAMAP" id="MF_02075">
    <property type="entry name" value="Asp_tRNA_synth_type2"/>
    <property type="match status" value="1"/>
</dbReference>
<dbReference type="Pfam" id="PF00152">
    <property type="entry name" value="tRNA-synt_2"/>
    <property type="match status" value="1"/>
</dbReference>
<evidence type="ECO:0000256" key="9">
    <source>
        <dbReference type="ARBA" id="ARBA00023146"/>
    </source>
</evidence>
<evidence type="ECO:0000256" key="11">
    <source>
        <dbReference type="ARBA" id="ARBA00070516"/>
    </source>
</evidence>
<feature type="compositionally biased region" description="Basic and acidic residues" evidence="12">
    <location>
        <begin position="61"/>
        <end position="100"/>
    </location>
</feature>
<evidence type="ECO:0000256" key="2">
    <source>
        <dbReference type="ARBA" id="ARBA00005312"/>
    </source>
</evidence>
<dbReference type="GO" id="GO:0006422">
    <property type="term" value="P:aspartyl-tRNA aminoacylation"/>
    <property type="evidence" value="ECO:0007669"/>
    <property type="project" value="InterPro"/>
</dbReference>
<dbReference type="NCBIfam" id="TIGR00458">
    <property type="entry name" value="aspS_nondisc"/>
    <property type="match status" value="1"/>
</dbReference>
<evidence type="ECO:0000256" key="1">
    <source>
        <dbReference type="ARBA" id="ARBA00004496"/>
    </source>
</evidence>
<protein>
    <recommendedName>
        <fullName evidence="11">Probable aspartate--tRNA ligase, cytoplasmic</fullName>
        <ecNumber evidence="3">6.1.1.12</ecNumber>
    </recommendedName>
</protein>
<dbReference type="PANTHER" id="PTHR43450">
    <property type="entry name" value="ASPARTYL-TRNA SYNTHETASE"/>
    <property type="match status" value="1"/>
</dbReference>
<dbReference type="PRINTS" id="PR01042">
    <property type="entry name" value="TRNASYNTHASP"/>
</dbReference>
<feature type="region of interest" description="Disordered" evidence="12">
    <location>
        <begin position="774"/>
        <end position="800"/>
    </location>
</feature>
<keyword evidence="4" id="KW-0963">Cytoplasm</keyword>
<dbReference type="InterPro" id="IPR012340">
    <property type="entry name" value="NA-bd_OB-fold"/>
</dbReference>
<feature type="compositionally biased region" description="Basic and acidic residues" evidence="12">
    <location>
        <begin position="569"/>
        <end position="578"/>
    </location>
</feature>
<dbReference type="Gene3D" id="2.40.50.140">
    <property type="entry name" value="Nucleic acid-binding proteins"/>
    <property type="match status" value="1"/>
</dbReference>
<gene>
    <name evidence="14" type="ORF">L201_005306</name>
</gene>
<proteinExistence type="inferred from homology"/>
<evidence type="ECO:0000256" key="7">
    <source>
        <dbReference type="ARBA" id="ARBA00022840"/>
    </source>
</evidence>
<dbReference type="GO" id="GO:0004815">
    <property type="term" value="F:aspartate-tRNA ligase activity"/>
    <property type="evidence" value="ECO:0007669"/>
    <property type="project" value="UniProtKB-EC"/>
</dbReference>
<comment type="catalytic activity">
    <reaction evidence="10">
        <text>tRNA(Asp) + L-aspartate + ATP = L-aspartyl-tRNA(Asp) + AMP + diphosphate</text>
        <dbReference type="Rhea" id="RHEA:19649"/>
        <dbReference type="Rhea" id="RHEA-COMP:9660"/>
        <dbReference type="Rhea" id="RHEA-COMP:9678"/>
        <dbReference type="ChEBI" id="CHEBI:29991"/>
        <dbReference type="ChEBI" id="CHEBI:30616"/>
        <dbReference type="ChEBI" id="CHEBI:33019"/>
        <dbReference type="ChEBI" id="CHEBI:78442"/>
        <dbReference type="ChEBI" id="CHEBI:78516"/>
        <dbReference type="ChEBI" id="CHEBI:456215"/>
        <dbReference type="EC" id="6.1.1.12"/>
    </reaction>
</comment>
<dbReference type="GO" id="GO:0003723">
    <property type="term" value="F:RNA binding"/>
    <property type="evidence" value="ECO:0007669"/>
    <property type="project" value="TreeGrafter"/>
</dbReference>
<dbReference type="RefSeq" id="XP_066077136.1">
    <property type="nucleotide sequence ID" value="XM_066221039.1"/>
</dbReference>
<dbReference type="SUPFAM" id="SSF55681">
    <property type="entry name" value="Class II aaRS and biotin synthetases"/>
    <property type="match status" value="1"/>
</dbReference>
<evidence type="ECO:0000256" key="8">
    <source>
        <dbReference type="ARBA" id="ARBA00022917"/>
    </source>
</evidence>
<keyword evidence="9" id="KW-0030">Aminoacyl-tRNA synthetase</keyword>
<evidence type="ECO:0000256" key="4">
    <source>
        <dbReference type="ARBA" id="ARBA00022490"/>
    </source>
</evidence>
<feature type="region of interest" description="Disordered" evidence="12">
    <location>
        <begin position="557"/>
        <end position="579"/>
    </location>
</feature>
<comment type="similarity">
    <text evidence="2">Belongs to the class-II aminoacyl-tRNA synthetase family. Type 2 subfamily.</text>
</comment>
<reference evidence="14 15" key="1">
    <citation type="submission" date="2024-01" db="EMBL/GenBank/DDBJ databases">
        <title>Comparative genomics of Cryptococcus and Kwoniella reveals pathogenesis evolution and contrasting modes of karyotype evolution via chromosome fusion or intercentromeric recombination.</title>
        <authorList>
            <person name="Coelho M.A."/>
            <person name="David-Palma M."/>
            <person name="Shea T."/>
            <person name="Bowers K."/>
            <person name="McGinley-Smith S."/>
            <person name="Mohammad A.W."/>
            <person name="Gnirke A."/>
            <person name="Yurkov A.M."/>
            <person name="Nowrousian M."/>
            <person name="Sun S."/>
            <person name="Cuomo C.A."/>
            <person name="Heitman J."/>
        </authorList>
    </citation>
    <scope>NUCLEOTIDE SEQUENCE [LARGE SCALE GENOMIC DNA]</scope>
    <source>
        <strain evidence="14 15">CBS 6074</strain>
    </source>
</reference>
<evidence type="ECO:0000259" key="13">
    <source>
        <dbReference type="PROSITE" id="PS50862"/>
    </source>
</evidence>
<accession>A0AAX4K0U7</accession>
<dbReference type="GO" id="GO:0005829">
    <property type="term" value="C:cytosol"/>
    <property type="evidence" value="ECO:0007669"/>
    <property type="project" value="TreeGrafter"/>
</dbReference>
<dbReference type="InterPro" id="IPR004364">
    <property type="entry name" value="Aa-tRNA-synt_II"/>
</dbReference>
<keyword evidence="7" id="KW-0067">ATP-binding</keyword>
<name>A0AAX4K0U7_9TREE</name>
<dbReference type="FunFam" id="3.30.930.10:FF:000038">
    <property type="entry name" value="Aspartate--tRNA ligase"/>
    <property type="match status" value="1"/>
</dbReference>
<keyword evidence="5 14" id="KW-0436">Ligase</keyword>
<evidence type="ECO:0000313" key="14">
    <source>
        <dbReference type="EMBL" id="WWC90373.1"/>
    </source>
</evidence>
<dbReference type="InterPro" id="IPR004523">
    <property type="entry name" value="Asp-tRNA_synthase_2"/>
</dbReference>
<dbReference type="SUPFAM" id="SSF50249">
    <property type="entry name" value="Nucleic acid-binding proteins"/>
    <property type="match status" value="1"/>
</dbReference>
<dbReference type="PROSITE" id="PS50862">
    <property type="entry name" value="AA_TRNA_LIGASE_II"/>
    <property type="match status" value="1"/>
</dbReference>
<dbReference type="NCBIfam" id="NF003483">
    <property type="entry name" value="PRK05159.1"/>
    <property type="match status" value="1"/>
</dbReference>
<keyword evidence="6" id="KW-0547">Nucleotide-binding</keyword>
<feature type="compositionally biased region" description="Low complexity" evidence="12">
    <location>
        <begin position="1"/>
        <end position="20"/>
    </location>
</feature>
<evidence type="ECO:0000256" key="10">
    <source>
        <dbReference type="ARBA" id="ARBA00047904"/>
    </source>
</evidence>
<sequence>MTVNTTSTESEHSSNSTSSNPLKKLGHALKPSTIISKLHKDGNDNGLDEDEDSLEQGKAAQRTEEKRKDQREKEERAKEEKETIARRRKESDELALKNEDPSMQEKYGELEIPGEIMLLDDVVELPENSKVTFRARIHTQRELSSNLDFLLFRHRGFTIQGILKGLNDNGEKNGISEHMIKWTQRIPDESIVQVSGTLNKPPKPITSTTDSTLEVLVETIHLVEPSKNIPFGLYHGEPPPQNSRLHNRTLDLRHPTNQAIFKIRSKLLRVFRDTLDDLNFIEINTPKLQPAATESGAEVFRVNYFGRKAFLAQSPQLMKQMAISADFGRVYEVGPVFRAENSNTHRHLTEYTGLDIEMSIKQDYHEVFYVLDAIMKNMFRALATMKNELFRVRETWDSEDFVFLDKTPIIPFSDAVQMLRDDGRDVEEEDLHTPDEIRLGQLVKQKYGADYYIVDRFPKSARPFYTANDGKSTNSFDMFVRGQEICTGGQRINDPHELRQSMKESGIDQADMEEYLSAFDWGMPPHGGAGLGLERIITFYLDLPDIRLSSLFHRDPQSLPTKQPSLPHPEADTTKPVEDPENLAPLEDLIANYGDATNTSWLDDRFKIWRDKSTGAAIGYVEQSNKFIMLTGDPLCDDKQKLEITKKFLLFIKNDNKLKNYKPVWMLVSEEFQNILSENYGWRTFSCTQEQRSNSDKVNPEVIQNNKEKKGIFKIREVSKDEINDGNENSEFIKKANKRIDEWKNTRSNKGKQIHLTEIAPWKDSKHRRYFIAESNPKKRNENNHNNQNDVNGKDEKDDEDRIETLVVLTKLSPKYGYQLKWALDFPNSPHGSIESTVQTALSSVPGEPVTFGASVSESFLISHGIGNTKSKLMEKTYKSIVNSLNLDKKAGFREKFGVEGERTYICYPKHGIKVHEFGEIVKFFED</sequence>
<dbReference type="CDD" id="cd00776">
    <property type="entry name" value="AsxRS_core"/>
    <property type="match status" value="1"/>
</dbReference>
<dbReference type="GO" id="GO:0017101">
    <property type="term" value="C:aminoacyl-tRNA synthetase multienzyme complex"/>
    <property type="evidence" value="ECO:0007669"/>
    <property type="project" value="TreeGrafter"/>
</dbReference>
<keyword evidence="8" id="KW-0648">Protein biosynthesis</keyword>
<dbReference type="Gene3D" id="3.30.930.10">
    <property type="entry name" value="Bira Bifunctional Protein, Domain 2"/>
    <property type="match status" value="1"/>
</dbReference>
<comment type="subcellular location">
    <subcellularLocation>
        <location evidence="1">Cytoplasm</location>
    </subcellularLocation>
</comment>
<evidence type="ECO:0000256" key="5">
    <source>
        <dbReference type="ARBA" id="ARBA00022598"/>
    </source>
</evidence>
<feature type="region of interest" description="Disordered" evidence="12">
    <location>
        <begin position="1"/>
        <end position="104"/>
    </location>
</feature>
<keyword evidence="15" id="KW-1185">Reference proteome</keyword>
<dbReference type="GO" id="GO:0005524">
    <property type="term" value="F:ATP binding"/>
    <property type="evidence" value="ECO:0007669"/>
    <property type="project" value="UniProtKB-KW"/>
</dbReference>
<evidence type="ECO:0000256" key="3">
    <source>
        <dbReference type="ARBA" id="ARBA00012841"/>
    </source>
</evidence>
<dbReference type="PANTHER" id="PTHR43450:SF2">
    <property type="entry name" value="ASPARTATE--TRNA LIGASE"/>
    <property type="match status" value="1"/>
</dbReference>
<dbReference type="InterPro" id="IPR006195">
    <property type="entry name" value="aa-tRNA-synth_II"/>
</dbReference>